<reference evidence="2 3" key="1">
    <citation type="submission" date="2024-05" db="EMBL/GenBank/DDBJ databases">
        <title>Haplotype-resolved chromosome-level genome assembly of Huyou (Citrus changshanensis).</title>
        <authorList>
            <person name="Miao C."/>
            <person name="Chen W."/>
            <person name="Wu Y."/>
            <person name="Wang L."/>
            <person name="Zhao S."/>
            <person name="Grierson D."/>
            <person name="Xu C."/>
            <person name="Chen K."/>
        </authorList>
    </citation>
    <scope>NUCLEOTIDE SEQUENCE [LARGE SCALE GENOMIC DNA]</scope>
    <source>
        <strain evidence="2">01-14</strain>
        <tissue evidence="2">Leaf</tissue>
    </source>
</reference>
<proteinExistence type="predicted"/>
<sequence length="166" mass="19161">MADATRQKKETDFKTFVTEKFENQDAIMQEILSKLQSLNTKYDQIISQYSQTSTGVIQSPKSGEYSSSIRTTNLSFGQTLKLKFPNFNGEDPNSWIYKAEQYFEYQKIIEGHQVQLASFHLEGTALQWFRWLMKTKGPISWAEFSQALLKRFGPTEFDDASEALSQ</sequence>
<accession>A0AAP0QBQ4</accession>
<comment type="caution">
    <text evidence="2">The sequence shown here is derived from an EMBL/GenBank/DDBJ whole genome shotgun (WGS) entry which is preliminary data.</text>
</comment>
<name>A0AAP0QBQ4_9ROSI</name>
<evidence type="ECO:0000313" key="3">
    <source>
        <dbReference type="Proteomes" id="UP001428341"/>
    </source>
</evidence>
<feature type="domain" description="Retrotransposon gag" evidence="1">
    <location>
        <begin position="115"/>
        <end position="164"/>
    </location>
</feature>
<dbReference type="Proteomes" id="UP001428341">
    <property type="component" value="Unassembled WGS sequence"/>
</dbReference>
<gene>
    <name evidence="2" type="ORF">WN944_029431</name>
</gene>
<evidence type="ECO:0000259" key="1">
    <source>
        <dbReference type="Pfam" id="PF03732"/>
    </source>
</evidence>
<dbReference type="InterPro" id="IPR005162">
    <property type="entry name" value="Retrotrans_gag_dom"/>
</dbReference>
<protein>
    <recommendedName>
        <fullName evidence="1">Retrotransposon gag domain-containing protein</fullName>
    </recommendedName>
</protein>
<keyword evidence="3" id="KW-1185">Reference proteome</keyword>
<evidence type="ECO:0000313" key="2">
    <source>
        <dbReference type="EMBL" id="KAK9177409.1"/>
    </source>
</evidence>
<dbReference type="EMBL" id="JBCGBO010000025">
    <property type="protein sequence ID" value="KAK9177409.1"/>
    <property type="molecule type" value="Genomic_DNA"/>
</dbReference>
<organism evidence="2 3">
    <name type="scientific">Citrus x changshan-huyou</name>
    <dbReference type="NCBI Taxonomy" id="2935761"/>
    <lineage>
        <taxon>Eukaryota</taxon>
        <taxon>Viridiplantae</taxon>
        <taxon>Streptophyta</taxon>
        <taxon>Embryophyta</taxon>
        <taxon>Tracheophyta</taxon>
        <taxon>Spermatophyta</taxon>
        <taxon>Magnoliopsida</taxon>
        <taxon>eudicotyledons</taxon>
        <taxon>Gunneridae</taxon>
        <taxon>Pentapetalae</taxon>
        <taxon>rosids</taxon>
        <taxon>malvids</taxon>
        <taxon>Sapindales</taxon>
        <taxon>Rutaceae</taxon>
        <taxon>Aurantioideae</taxon>
        <taxon>Citrus</taxon>
    </lineage>
</organism>
<dbReference type="Pfam" id="PF03732">
    <property type="entry name" value="Retrotrans_gag"/>
    <property type="match status" value="1"/>
</dbReference>
<dbReference type="AlphaFoldDB" id="A0AAP0QBQ4"/>